<accession>A0A1S6YB30</accession>
<proteinExistence type="predicted"/>
<evidence type="ECO:0000313" key="1">
    <source>
        <dbReference type="EMBL" id="AQX41962.1"/>
    </source>
</evidence>
<name>A0A1S6YB30_PSESY</name>
<evidence type="ECO:0000313" key="2">
    <source>
        <dbReference type="EMBL" id="AQX42028.1"/>
    </source>
</evidence>
<organism evidence="2">
    <name type="scientific">Pseudomonas syringae pv. syringae</name>
    <dbReference type="NCBI Taxonomy" id="321"/>
    <lineage>
        <taxon>Bacteria</taxon>
        <taxon>Pseudomonadati</taxon>
        <taxon>Pseudomonadota</taxon>
        <taxon>Gammaproteobacteria</taxon>
        <taxon>Pseudomonadales</taxon>
        <taxon>Pseudomonadaceae</taxon>
        <taxon>Pseudomonas</taxon>
        <taxon>Pseudomonas syringae</taxon>
    </lineage>
</organism>
<protein>
    <submittedName>
        <fullName evidence="2">Uncharacterized protein</fullName>
    </submittedName>
</protein>
<sequence>MSIFAPRNPFTLPELEENEVVFPASLVKSACTLAAHYIAAREQTDSERASSVDQDIGAFLTEEFATRDSQVLFRTRFMTLFADCNASFGALNHWHSKWAYEDDRI</sequence>
<geneLocation type="plasmid" evidence="2">
    <name>pPs6-9</name>
</geneLocation>
<geneLocation type="plasmid" evidence="1">
    <name>pPs0081</name>
</geneLocation>
<reference evidence="2" key="1">
    <citation type="submission" date="2016-12" db="EMBL/GenBank/DDBJ databases">
        <title>Complete sequence and comparative genomic analysis of eight native Pseudomonas syringae plasmids belonging to the pPT23A family.</title>
        <authorList>
            <person name="Gutierrez-Barranquero J.A."/>
        </authorList>
    </citation>
    <scope>NUCLEOTIDE SEQUENCE</scope>
    <source>
        <strain evidence="2">6-9</strain>
        <strain evidence="1">UMAF0081</strain>
        <plasmid evidence="1">pPs0081</plasmid>
        <plasmid evidence="2">pPs6-9</plasmid>
    </source>
</reference>
<dbReference type="RefSeq" id="WP_005782454.1">
    <property type="nucleotide sequence ID" value="NZ_JAJPOA010000015.1"/>
</dbReference>
<dbReference type="AlphaFoldDB" id="A0A1S6YB30"/>
<dbReference type="GeneID" id="61872829"/>
<dbReference type="EMBL" id="KY362368">
    <property type="protein sequence ID" value="AQX41962.1"/>
    <property type="molecule type" value="Genomic_DNA"/>
</dbReference>
<keyword evidence="2" id="KW-0614">Plasmid</keyword>
<dbReference type="EMBL" id="KY362369">
    <property type="protein sequence ID" value="AQX42028.1"/>
    <property type="molecule type" value="Genomic_DNA"/>
</dbReference>